<dbReference type="InterPro" id="IPR000515">
    <property type="entry name" value="MetI-like"/>
</dbReference>
<evidence type="ECO:0000313" key="9">
    <source>
        <dbReference type="EMBL" id="MBB4915045.1"/>
    </source>
</evidence>
<evidence type="ECO:0000256" key="6">
    <source>
        <dbReference type="ARBA" id="ARBA00023136"/>
    </source>
</evidence>
<keyword evidence="10" id="KW-1185">Reference proteome</keyword>
<evidence type="ECO:0000256" key="2">
    <source>
        <dbReference type="ARBA" id="ARBA00022448"/>
    </source>
</evidence>
<dbReference type="PANTHER" id="PTHR30151">
    <property type="entry name" value="ALKANE SULFONATE ABC TRANSPORTER-RELATED, MEMBRANE SUBUNIT"/>
    <property type="match status" value="1"/>
</dbReference>
<evidence type="ECO:0000256" key="5">
    <source>
        <dbReference type="ARBA" id="ARBA00022989"/>
    </source>
</evidence>
<dbReference type="RefSeq" id="WP_184713763.1">
    <property type="nucleotide sequence ID" value="NZ_JACHJP010000002.1"/>
</dbReference>
<keyword evidence="6 7" id="KW-0472">Membrane</keyword>
<dbReference type="SUPFAM" id="SSF161098">
    <property type="entry name" value="MetI-like"/>
    <property type="match status" value="1"/>
</dbReference>
<evidence type="ECO:0000313" key="10">
    <source>
        <dbReference type="Proteomes" id="UP000552644"/>
    </source>
</evidence>
<accession>A0A7W7VMA1</accession>
<feature type="transmembrane region" description="Helical" evidence="7">
    <location>
        <begin position="132"/>
        <end position="152"/>
    </location>
</feature>
<keyword evidence="3" id="KW-1003">Cell membrane</keyword>
<proteinExistence type="inferred from homology"/>
<dbReference type="GO" id="GO:0055085">
    <property type="term" value="P:transmembrane transport"/>
    <property type="evidence" value="ECO:0007669"/>
    <property type="project" value="InterPro"/>
</dbReference>
<comment type="subcellular location">
    <subcellularLocation>
        <location evidence="1 7">Cell membrane</location>
        <topology evidence="1 7">Multi-pass membrane protein</topology>
    </subcellularLocation>
</comment>
<feature type="domain" description="ABC transmembrane type-1" evidence="8">
    <location>
        <begin position="66"/>
        <end position="246"/>
    </location>
</feature>
<protein>
    <submittedName>
        <fullName evidence="9">ABC-type nitrate/sulfonate/bicarbonate transport system permease component</fullName>
    </submittedName>
</protein>
<dbReference type="InterPro" id="IPR035906">
    <property type="entry name" value="MetI-like_sf"/>
</dbReference>
<keyword evidence="4 7" id="KW-0812">Transmembrane</keyword>
<feature type="transmembrane region" description="Helical" evidence="7">
    <location>
        <begin position="104"/>
        <end position="126"/>
    </location>
</feature>
<comment type="caution">
    <text evidence="9">The sequence shown here is derived from an EMBL/GenBank/DDBJ whole genome shotgun (WGS) entry which is preliminary data.</text>
</comment>
<evidence type="ECO:0000256" key="7">
    <source>
        <dbReference type="RuleBase" id="RU363032"/>
    </source>
</evidence>
<keyword evidence="2 7" id="KW-0813">Transport</keyword>
<dbReference type="Pfam" id="PF00528">
    <property type="entry name" value="BPD_transp_1"/>
    <property type="match status" value="1"/>
</dbReference>
<reference evidence="9 10" key="1">
    <citation type="submission" date="2020-08" db="EMBL/GenBank/DDBJ databases">
        <title>Genomic Encyclopedia of Type Strains, Phase III (KMG-III): the genomes of soil and plant-associated and newly described type strains.</title>
        <authorList>
            <person name="Whitman W."/>
        </authorList>
    </citation>
    <scope>NUCLEOTIDE SEQUENCE [LARGE SCALE GENOMIC DNA]</scope>
    <source>
        <strain evidence="9 10">CECT 8840</strain>
    </source>
</reference>
<sequence>MSVPVSLGAVPRRLGAFAWQAVLPVALVLGYQVAASAARNPFFPALPDIWQAFVTSWTGPGFTRDVAPSLIDLFAGYVLGVASGLAGGIVLGRAPRVRAALNPLVSFALTLPPVALLPLFLMLLGIGPQMQIGVIAFSVFFTLLINTTEGLRSADPALGDLSAVYRIGGLRRLLVVQLPAAAPYILAAMRTCLSTAVLVMVVSEMVGASQGIGAQTLLAQQSFAYEQMWAGMLLLAVLGCLLNALFTLAERAVLRRAGLLPATSTGARP</sequence>
<dbReference type="PANTHER" id="PTHR30151:SF0">
    <property type="entry name" value="ABC TRANSPORTER PERMEASE PROTEIN MJ0413-RELATED"/>
    <property type="match status" value="1"/>
</dbReference>
<dbReference type="Proteomes" id="UP000552644">
    <property type="component" value="Unassembled WGS sequence"/>
</dbReference>
<name>A0A7W7VMA1_9ACTN</name>
<dbReference type="PROSITE" id="PS50928">
    <property type="entry name" value="ABC_TM1"/>
    <property type="match status" value="1"/>
</dbReference>
<organism evidence="9 10">
    <name type="scientific">Streptosporangium saharense</name>
    <dbReference type="NCBI Taxonomy" id="1706840"/>
    <lineage>
        <taxon>Bacteria</taxon>
        <taxon>Bacillati</taxon>
        <taxon>Actinomycetota</taxon>
        <taxon>Actinomycetes</taxon>
        <taxon>Streptosporangiales</taxon>
        <taxon>Streptosporangiaceae</taxon>
        <taxon>Streptosporangium</taxon>
    </lineage>
</organism>
<feature type="transmembrane region" description="Helical" evidence="7">
    <location>
        <begin position="228"/>
        <end position="249"/>
    </location>
</feature>
<dbReference type="AlphaFoldDB" id="A0A7W7VMA1"/>
<dbReference type="GO" id="GO:0005886">
    <property type="term" value="C:plasma membrane"/>
    <property type="evidence" value="ECO:0007669"/>
    <property type="project" value="UniProtKB-SubCell"/>
</dbReference>
<evidence type="ECO:0000256" key="3">
    <source>
        <dbReference type="ARBA" id="ARBA00022475"/>
    </source>
</evidence>
<evidence type="ECO:0000256" key="4">
    <source>
        <dbReference type="ARBA" id="ARBA00022692"/>
    </source>
</evidence>
<dbReference type="EMBL" id="JACHJP010000002">
    <property type="protein sequence ID" value="MBB4915045.1"/>
    <property type="molecule type" value="Genomic_DNA"/>
</dbReference>
<evidence type="ECO:0000256" key="1">
    <source>
        <dbReference type="ARBA" id="ARBA00004651"/>
    </source>
</evidence>
<gene>
    <name evidence="9" type="ORF">FHS44_002130</name>
</gene>
<keyword evidence="5 7" id="KW-1133">Transmembrane helix</keyword>
<comment type="similarity">
    <text evidence="7">Belongs to the binding-protein-dependent transport system permease family.</text>
</comment>
<evidence type="ECO:0000259" key="8">
    <source>
        <dbReference type="PROSITE" id="PS50928"/>
    </source>
</evidence>
<dbReference type="Gene3D" id="1.10.3720.10">
    <property type="entry name" value="MetI-like"/>
    <property type="match status" value="1"/>
</dbReference>
<feature type="transmembrane region" description="Helical" evidence="7">
    <location>
        <begin position="74"/>
        <end position="92"/>
    </location>
</feature>